<dbReference type="InterPro" id="IPR018076">
    <property type="entry name" value="T2SS_GspF_dom"/>
</dbReference>
<gene>
    <name evidence="8" type="ORF">ENM78_06210</name>
</gene>
<comment type="caution">
    <text evidence="8">The sequence shown here is derived from an EMBL/GenBank/DDBJ whole genome shotgun (WGS) entry which is preliminary data.</text>
</comment>
<accession>A0A7J3ZM90</accession>
<name>A0A7J3ZM90_9CREN</name>
<feature type="transmembrane region" description="Helical" evidence="6">
    <location>
        <begin position="31"/>
        <end position="50"/>
    </location>
</feature>
<dbReference type="InterPro" id="IPR056569">
    <property type="entry name" value="ArlJ-like"/>
</dbReference>
<comment type="subcellular location">
    <subcellularLocation>
        <location evidence="1">Cell membrane</location>
        <topology evidence="1">Multi-pass membrane protein</topology>
    </subcellularLocation>
</comment>
<evidence type="ECO:0000313" key="8">
    <source>
        <dbReference type="EMBL" id="HHQ81022.1"/>
    </source>
</evidence>
<evidence type="ECO:0000256" key="6">
    <source>
        <dbReference type="SAM" id="Phobius"/>
    </source>
</evidence>
<organism evidence="8">
    <name type="scientific">Fervidicoccus fontis</name>
    <dbReference type="NCBI Taxonomy" id="683846"/>
    <lineage>
        <taxon>Archaea</taxon>
        <taxon>Thermoproteota</taxon>
        <taxon>Thermoprotei</taxon>
        <taxon>Fervidicoccales</taxon>
        <taxon>Fervidicoccaceae</taxon>
        <taxon>Fervidicoccus</taxon>
    </lineage>
</organism>
<protein>
    <recommendedName>
        <fullName evidence="7">Type II secretion system protein GspF domain-containing protein</fullName>
    </recommendedName>
</protein>
<keyword evidence="4 6" id="KW-1133">Transmembrane helix</keyword>
<dbReference type="EMBL" id="DRZC01000080">
    <property type="protein sequence ID" value="HHQ81022.1"/>
    <property type="molecule type" value="Genomic_DNA"/>
</dbReference>
<keyword evidence="2" id="KW-1003">Cell membrane</keyword>
<feature type="domain" description="Type II secretion system protein GspF" evidence="7">
    <location>
        <begin position="69"/>
        <end position="192"/>
    </location>
</feature>
<keyword evidence="5 6" id="KW-0472">Membrane</keyword>
<evidence type="ECO:0000256" key="1">
    <source>
        <dbReference type="ARBA" id="ARBA00004651"/>
    </source>
</evidence>
<dbReference type="GO" id="GO:0005886">
    <property type="term" value="C:plasma membrane"/>
    <property type="evidence" value="ECO:0007669"/>
    <property type="project" value="UniProtKB-SubCell"/>
</dbReference>
<evidence type="ECO:0000256" key="2">
    <source>
        <dbReference type="ARBA" id="ARBA00022475"/>
    </source>
</evidence>
<dbReference type="PANTHER" id="PTHR35402:SF2">
    <property type="entry name" value="FLAGELLA ACCESSORY PROTEIN J"/>
    <property type="match status" value="1"/>
</dbReference>
<dbReference type="AlphaFoldDB" id="A0A7J3ZM90"/>
<feature type="transmembrane region" description="Helical" evidence="6">
    <location>
        <begin position="209"/>
        <end position="235"/>
    </location>
</feature>
<evidence type="ECO:0000256" key="4">
    <source>
        <dbReference type="ARBA" id="ARBA00022989"/>
    </source>
</evidence>
<evidence type="ECO:0000259" key="7">
    <source>
        <dbReference type="Pfam" id="PF00482"/>
    </source>
</evidence>
<feature type="transmembrane region" description="Helical" evidence="6">
    <location>
        <begin position="176"/>
        <end position="203"/>
    </location>
</feature>
<proteinExistence type="predicted"/>
<feature type="transmembrane region" description="Helical" evidence="6">
    <location>
        <begin position="421"/>
        <end position="440"/>
    </location>
</feature>
<evidence type="ECO:0000256" key="3">
    <source>
        <dbReference type="ARBA" id="ARBA00022692"/>
    </source>
</evidence>
<feature type="transmembrane region" description="Helical" evidence="6">
    <location>
        <begin position="9"/>
        <end position="25"/>
    </location>
</feature>
<dbReference type="PANTHER" id="PTHR35402">
    <property type="entry name" value="INTEGRAL MEMBRANE PROTEIN-RELATED"/>
    <property type="match status" value="1"/>
</dbReference>
<evidence type="ECO:0000256" key="5">
    <source>
        <dbReference type="ARBA" id="ARBA00023136"/>
    </source>
</evidence>
<feature type="transmembrane region" description="Helical" evidence="6">
    <location>
        <begin position="506"/>
        <end position="524"/>
    </location>
</feature>
<feature type="transmembrane region" description="Helical" evidence="6">
    <location>
        <begin position="247"/>
        <end position="269"/>
    </location>
</feature>
<feature type="transmembrane region" description="Helical" evidence="6">
    <location>
        <begin position="475"/>
        <end position="494"/>
    </location>
</feature>
<keyword evidence="3 6" id="KW-0812">Transmembrane</keyword>
<feature type="transmembrane region" description="Helical" evidence="6">
    <location>
        <begin position="275"/>
        <end position="293"/>
    </location>
</feature>
<sequence length="548" mass="59955">MRAFEGRRVAVLALSPLAFLVYFFFQSKYALIASTAIFVAMVVYGLVIPLSRIKFPSSNVDLDLVYALLHMLSVSTGKPPVSYIFKSVSEEGLYPVYREIFRKIYVLGKEWGYSFADACRLVARTVNNKIVREILARLGSVLAVGEDVEQFLRLEYSTIMSEFETQHSRSTDALRIVLGVYSSLLAAATFMIASLVVLAFFFGDIGERLIVSSFTAVTIMILAAAATIGVAIPTTPFENKLKPYPRLYGIIDVLAPVMLACSAAISYLLLRKMGLSITSIALGLGATGALLLVPGYAAKSIERLVNDVDLFFPVFIRSYGMHLQTLPQMDRALKPILVAELGKLNKTLENLYARLSNNIDPFISWRLFSAETRSELVARSVRIFLDTFERGGRLADVGALLSDTHNTIVRLRKARLEVGKTFESAISLMHALIALIVVFVSRLAEFLSSVLVGLQAAIPTDAAVLFFFQMLPRELLTLPIALMLIASVLSTSLVASKAIPGVSRSFWYYVSVLAIFTTAGAIAGDQMVGFIVARVVGPLANVIGDIVP</sequence>
<reference evidence="8" key="1">
    <citation type="journal article" date="2020" name="mSystems">
        <title>Genome- and Community-Level Interaction Insights into Carbon Utilization and Element Cycling Functions of Hydrothermarchaeota in Hydrothermal Sediment.</title>
        <authorList>
            <person name="Zhou Z."/>
            <person name="Liu Y."/>
            <person name="Xu W."/>
            <person name="Pan J."/>
            <person name="Luo Z.H."/>
            <person name="Li M."/>
        </authorList>
    </citation>
    <scope>NUCLEOTIDE SEQUENCE [LARGE SCALE GENOMIC DNA]</scope>
    <source>
        <strain evidence="8">SpSt-1116</strain>
    </source>
</reference>
<feature type="transmembrane region" description="Helical" evidence="6">
    <location>
        <begin position="446"/>
        <end position="468"/>
    </location>
</feature>
<dbReference type="Pfam" id="PF00482">
    <property type="entry name" value="T2SSF"/>
    <property type="match status" value="1"/>
</dbReference>